<dbReference type="InterPro" id="IPR050215">
    <property type="entry name" value="Thiolase-like_sf_Thiolase"/>
</dbReference>
<evidence type="ECO:0000259" key="5">
    <source>
        <dbReference type="Pfam" id="PF00108"/>
    </source>
</evidence>
<dbReference type="PANTHER" id="PTHR43853:SF3">
    <property type="entry name" value="ACETYL-COA C-ACETYLTRANSFERASE YHFS-RELATED"/>
    <property type="match status" value="1"/>
</dbReference>
<keyword evidence="8" id="KW-1185">Reference proteome</keyword>
<evidence type="ECO:0000313" key="8">
    <source>
        <dbReference type="Proteomes" id="UP001234585"/>
    </source>
</evidence>
<gene>
    <name evidence="7" type="ORF">Q9313_11100</name>
</gene>
<accession>A0AA50H5U3</accession>
<feature type="domain" description="Thiolase N-terminal" evidence="5">
    <location>
        <begin position="14"/>
        <end position="259"/>
    </location>
</feature>
<evidence type="ECO:0000313" key="7">
    <source>
        <dbReference type="EMBL" id="WLR96272.1"/>
    </source>
</evidence>
<dbReference type="GO" id="GO:0003988">
    <property type="term" value="F:acetyl-CoA C-acyltransferase activity"/>
    <property type="evidence" value="ECO:0007669"/>
    <property type="project" value="TreeGrafter"/>
</dbReference>
<keyword evidence="3 4" id="KW-0012">Acyltransferase</keyword>
<dbReference type="PROSITE" id="PS00737">
    <property type="entry name" value="THIOLASE_2"/>
    <property type="match status" value="1"/>
</dbReference>
<dbReference type="Pfam" id="PF02803">
    <property type="entry name" value="Thiolase_C"/>
    <property type="match status" value="1"/>
</dbReference>
<dbReference type="InterPro" id="IPR020613">
    <property type="entry name" value="Thiolase_CS"/>
</dbReference>
<evidence type="ECO:0000256" key="3">
    <source>
        <dbReference type="ARBA" id="ARBA00023315"/>
    </source>
</evidence>
<reference evidence="7 8" key="1">
    <citation type="submission" date="2023-08" db="EMBL/GenBank/DDBJ databases">
        <title>Pathogen: clinical or host-associated sample.</title>
        <authorList>
            <person name="Hergert J."/>
            <person name="Casey R."/>
            <person name="Wagner J."/>
            <person name="Young E.L."/>
            <person name="Oakeson K.F."/>
        </authorList>
    </citation>
    <scope>NUCLEOTIDE SEQUENCE [LARGE SCALE GENOMIC DNA]</scope>
    <source>
        <strain evidence="7 8">1760953</strain>
    </source>
</reference>
<organism evidence="7 8">
    <name type="scientific">Shinella sumterensis</name>
    <dbReference type="NCBI Taxonomy" id="1967501"/>
    <lineage>
        <taxon>Bacteria</taxon>
        <taxon>Pseudomonadati</taxon>
        <taxon>Pseudomonadota</taxon>
        <taxon>Alphaproteobacteria</taxon>
        <taxon>Hyphomicrobiales</taxon>
        <taxon>Rhizobiaceae</taxon>
        <taxon>Shinella</taxon>
    </lineage>
</organism>
<dbReference type="Proteomes" id="UP001234585">
    <property type="component" value="Chromosome"/>
</dbReference>
<feature type="domain" description="Thiolase C-terminal" evidence="6">
    <location>
        <begin position="270"/>
        <end position="391"/>
    </location>
</feature>
<dbReference type="SUPFAM" id="SSF53901">
    <property type="entry name" value="Thiolase-like"/>
    <property type="match status" value="2"/>
</dbReference>
<dbReference type="GO" id="GO:0005737">
    <property type="term" value="C:cytoplasm"/>
    <property type="evidence" value="ECO:0007669"/>
    <property type="project" value="UniProtKB-ARBA"/>
</dbReference>
<evidence type="ECO:0000256" key="2">
    <source>
        <dbReference type="ARBA" id="ARBA00022679"/>
    </source>
</evidence>
<evidence type="ECO:0000256" key="4">
    <source>
        <dbReference type="RuleBase" id="RU003557"/>
    </source>
</evidence>
<proteinExistence type="inferred from homology"/>
<keyword evidence="2 4" id="KW-0808">Transferase</keyword>
<dbReference type="InterPro" id="IPR002155">
    <property type="entry name" value="Thiolase"/>
</dbReference>
<evidence type="ECO:0000256" key="1">
    <source>
        <dbReference type="ARBA" id="ARBA00010982"/>
    </source>
</evidence>
<name>A0AA50H5U3_9HYPH</name>
<dbReference type="Pfam" id="PF00108">
    <property type="entry name" value="Thiolase_N"/>
    <property type="match status" value="1"/>
</dbReference>
<dbReference type="EC" id="2.3.1.-" evidence="7"/>
<dbReference type="EMBL" id="CP132302">
    <property type="protein sequence ID" value="WLR96272.1"/>
    <property type="molecule type" value="Genomic_DNA"/>
</dbReference>
<protein>
    <submittedName>
        <fullName evidence="7">Thiolase family protein</fullName>
        <ecNumber evidence="7">2.3.1.-</ecNumber>
    </submittedName>
</protein>
<dbReference type="InterPro" id="IPR020617">
    <property type="entry name" value="Thiolase_C"/>
</dbReference>
<dbReference type="PANTHER" id="PTHR43853">
    <property type="entry name" value="3-KETOACYL-COA THIOLASE, PEROXISOMAL"/>
    <property type="match status" value="1"/>
</dbReference>
<dbReference type="NCBIfam" id="TIGR01930">
    <property type="entry name" value="AcCoA-C-Actrans"/>
    <property type="match status" value="1"/>
</dbReference>
<dbReference type="InterPro" id="IPR016039">
    <property type="entry name" value="Thiolase-like"/>
</dbReference>
<dbReference type="InterPro" id="IPR020616">
    <property type="entry name" value="Thiolase_N"/>
</dbReference>
<dbReference type="AlphaFoldDB" id="A0AA50H5U3"/>
<dbReference type="Gene3D" id="3.40.47.10">
    <property type="match status" value="2"/>
</dbReference>
<dbReference type="PIRSF" id="PIRSF000429">
    <property type="entry name" value="Ac-CoA_Ac_transf"/>
    <property type="match status" value="1"/>
</dbReference>
<dbReference type="GO" id="GO:0006635">
    <property type="term" value="P:fatty acid beta-oxidation"/>
    <property type="evidence" value="ECO:0007669"/>
    <property type="project" value="TreeGrafter"/>
</dbReference>
<sequence>MRSNASSDPARIPVVAAAVRTPIGRINGTLAAVEPASLAAPLIRRILAETGLAPDAVDDVILGNAANSAGNLARLAALEAGLPVAVPGLTVDRQCGSGLEAIALAARLVQAGAGRFYLAGGTESTSRAHLRLRPPAMPGGMPEPVPRARMAPDAIGDPDMGIAAENVAAHAGISRVRQDAFALESHRRAVAARKAGRFDGEIVPVETPGGVVAQDECPRENTSLEKLAGLNPVFRPEGTVTAGNACPVNDGASVVLVTSLAAARALGLAVLLEIVDSVTVGVDPNLLGLGPVPAVHTLAARNAGLDAARVPFLEFNEAFAAQVLACLDCLGIDPAAVNRDGGALALGHPYGASGAILVTRLFAQMRDAAEGTTALAMMGIGGGMGIATLFRKV</sequence>
<dbReference type="RefSeq" id="WP_306036690.1">
    <property type="nucleotide sequence ID" value="NZ_CP132302.1"/>
</dbReference>
<dbReference type="CDD" id="cd00751">
    <property type="entry name" value="thiolase"/>
    <property type="match status" value="1"/>
</dbReference>
<dbReference type="GO" id="GO:0010124">
    <property type="term" value="P:phenylacetate catabolic process"/>
    <property type="evidence" value="ECO:0007669"/>
    <property type="project" value="TreeGrafter"/>
</dbReference>
<comment type="similarity">
    <text evidence="1 4">Belongs to the thiolase-like superfamily. Thiolase family.</text>
</comment>
<evidence type="ECO:0000259" key="6">
    <source>
        <dbReference type="Pfam" id="PF02803"/>
    </source>
</evidence>